<dbReference type="AlphaFoldDB" id="A0A4R2T651"/>
<dbReference type="EMBL" id="SLYB01000003">
    <property type="protein sequence ID" value="TCP96906.1"/>
    <property type="molecule type" value="Genomic_DNA"/>
</dbReference>
<gene>
    <name evidence="2" type="ORF">EDC44_103105</name>
</gene>
<evidence type="ECO:0000313" key="3">
    <source>
        <dbReference type="Proteomes" id="UP000295763"/>
    </source>
</evidence>
<dbReference type="Proteomes" id="UP000295763">
    <property type="component" value="Unassembled WGS sequence"/>
</dbReference>
<feature type="transmembrane region" description="Helical" evidence="1">
    <location>
        <begin position="156"/>
        <end position="177"/>
    </location>
</feature>
<proteinExistence type="predicted"/>
<accession>A0A4R2T651</accession>
<reference evidence="2 3" key="1">
    <citation type="submission" date="2019-03" db="EMBL/GenBank/DDBJ databases">
        <title>Genomic Encyclopedia of Type Strains, Phase IV (KMG-IV): sequencing the most valuable type-strain genomes for metagenomic binning, comparative biology and taxonomic classification.</title>
        <authorList>
            <person name="Goeker M."/>
        </authorList>
    </citation>
    <scope>NUCLEOTIDE SEQUENCE [LARGE SCALE GENOMIC DNA]</scope>
    <source>
        <strain evidence="2 3">DSM 28404</strain>
    </source>
</reference>
<dbReference type="RefSeq" id="WP_131975038.1">
    <property type="nucleotide sequence ID" value="NZ_SLYB01000003.1"/>
</dbReference>
<dbReference type="Pfam" id="PF07509">
    <property type="entry name" value="DUF1523"/>
    <property type="match status" value="1"/>
</dbReference>
<protein>
    <submittedName>
        <fullName evidence="2">Uncharacterized protein DUF1523</fullName>
    </submittedName>
</protein>
<comment type="caution">
    <text evidence="2">The sequence shown here is derived from an EMBL/GenBank/DDBJ whole genome shotgun (WGS) entry which is preliminary data.</text>
</comment>
<dbReference type="InterPro" id="IPR011088">
    <property type="entry name" value="Phage_phiNM3_A0EWY4"/>
</dbReference>
<evidence type="ECO:0000313" key="2">
    <source>
        <dbReference type="EMBL" id="TCP96906.1"/>
    </source>
</evidence>
<keyword evidence="1" id="KW-1133">Transmembrane helix</keyword>
<keyword evidence="3" id="KW-1185">Reference proteome</keyword>
<dbReference type="OrthoDB" id="5354324at2"/>
<keyword evidence="1" id="KW-0812">Transmembrane</keyword>
<organism evidence="2 3">
    <name type="scientific">Cricetibacter osteomyelitidis</name>
    <dbReference type="NCBI Taxonomy" id="1521931"/>
    <lineage>
        <taxon>Bacteria</taxon>
        <taxon>Pseudomonadati</taxon>
        <taxon>Pseudomonadota</taxon>
        <taxon>Gammaproteobacteria</taxon>
        <taxon>Pasteurellales</taxon>
        <taxon>Pasteurellaceae</taxon>
        <taxon>Cricetibacter</taxon>
    </lineage>
</organism>
<keyword evidence="1" id="KW-0472">Membrane</keyword>
<name>A0A4R2T651_9PAST</name>
<sequence>MAIKSTLRKGIKFFALIVVLVFHIVLFATVNYVFPHYEVTRVTGVEVKRVDKDGPITKANPADGPTRDVYYIYTQKDGSDKPMVYRNEDTRWGFPFYFKFGSANLQAQASNFQNEHKLVQIKYYGWRLVMFDEYRNATSMKEVSAGETESYPVLSWIFYVLFALSFILCVQFIRGWFDSEE</sequence>
<feature type="transmembrane region" description="Helical" evidence="1">
    <location>
        <begin position="12"/>
        <end position="34"/>
    </location>
</feature>
<evidence type="ECO:0000256" key="1">
    <source>
        <dbReference type="SAM" id="Phobius"/>
    </source>
</evidence>